<dbReference type="GO" id="GO:0016887">
    <property type="term" value="F:ATP hydrolysis activity"/>
    <property type="evidence" value="ECO:0007669"/>
    <property type="project" value="InterPro"/>
</dbReference>
<keyword evidence="9" id="KW-1185">Reference proteome</keyword>
<dbReference type="EMBL" id="VKHS01000289">
    <property type="protein sequence ID" value="MBB0230484.1"/>
    <property type="molecule type" value="Genomic_DNA"/>
</dbReference>
<evidence type="ECO:0000313" key="9">
    <source>
        <dbReference type="Proteomes" id="UP000530234"/>
    </source>
</evidence>
<dbReference type="InterPro" id="IPR050763">
    <property type="entry name" value="ABC_transporter_ATP-binding"/>
</dbReference>
<protein>
    <submittedName>
        <fullName evidence="8">ATP-binding cassette domain-containing protein</fullName>
    </submittedName>
</protein>
<evidence type="ECO:0000313" key="8">
    <source>
        <dbReference type="EMBL" id="MBB0230484.1"/>
    </source>
</evidence>
<evidence type="ECO:0000256" key="3">
    <source>
        <dbReference type="ARBA" id="ARBA00022741"/>
    </source>
</evidence>
<keyword evidence="4 8" id="KW-0067">ATP-binding</keyword>
<keyword evidence="5" id="KW-0046">Antibiotic resistance</keyword>
<evidence type="ECO:0000256" key="6">
    <source>
        <dbReference type="SAM" id="MobiDB-lite"/>
    </source>
</evidence>
<dbReference type="InterPro" id="IPR003439">
    <property type="entry name" value="ABC_transporter-like_ATP-bd"/>
</dbReference>
<name>A0A7W3XX27_9ACTN</name>
<dbReference type="SMART" id="SM00382">
    <property type="entry name" value="AAA"/>
    <property type="match status" value="1"/>
</dbReference>
<evidence type="ECO:0000256" key="2">
    <source>
        <dbReference type="ARBA" id="ARBA00022448"/>
    </source>
</evidence>
<dbReference type="PROSITE" id="PS00211">
    <property type="entry name" value="ABC_TRANSPORTER_1"/>
    <property type="match status" value="1"/>
</dbReference>
<evidence type="ECO:0000256" key="1">
    <source>
        <dbReference type="ARBA" id="ARBA00004202"/>
    </source>
</evidence>
<dbReference type="InterPro" id="IPR003593">
    <property type="entry name" value="AAA+_ATPase"/>
</dbReference>
<accession>A0A7W3XX27</accession>
<dbReference type="PROSITE" id="PS50893">
    <property type="entry name" value="ABC_TRANSPORTER_2"/>
    <property type="match status" value="1"/>
</dbReference>
<dbReference type="AlphaFoldDB" id="A0A7W3XX27"/>
<evidence type="ECO:0000256" key="4">
    <source>
        <dbReference type="ARBA" id="ARBA00022840"/>
    </source>
</evidence>
<keyword evidence="2" id="KW-0813">Transport</keyword>
<proteinExistence type="predicted"/>
<dbReference type="InterPro" id="IPR017871">
    <property type="entry name" value="ABC_transporter-like_CS"/>
</dbReference>
<dbReference type="CDD" id="cd03230">
    <property type="entry name" value="ABC_DR_subfamily_A"/>
    <property type="match status" value="1"/>
</dbReference>
<dbReference type="GO" id="GO:0005524">
    <property type="term" value="F:ATP binding"/>
    <property type="evidence" value="ECO:0007669"/>
    <property type="project" value="UniProtKB-KW"/>
</dbReference>
<evidence type="ECO:0000256" key="5">
    <source>
        <dbReference type="ARBA" id="ARBA00023251"/>
    </source>
</evidence>
<reference evidence="9" key="1">
    <citation type="submission" date="2019-10" db="EMBL/GenBank/DDBJ databases">
        <title>Streptomyces sp. nov., a novel actinobacterium isolated from alkaline environment.</title>
        <authorList>
            <person name="Golinska P."/>
        </authorList>
    </citation>
    <scope>NUCLEOTIDE SEQUENCE [LARGE SCALE GENOMIC DNA]</scope>
    <source>
        <strain evidence="9">DSM 42108</strain>
    </source>
</reference>
<dbReference type="Pfam" id="PF00005">
    <property type="entry name" value="ABC_tran"/>
    <property type="match status" value="1"/>
</dbReference>
<keyword evidence="3" id="KW-0547">Nucleotide-binding</keyword>
<dbReference type="InterPro" id="IPR027417">
    <property type="entry name" value="P-loop_NTPase"/>
</dbReference>
<dbReference type="Proteomes" id="UP000530234">
    <property type="component" value="Unassembled WGS sequence"/>
</dbReference>
<feature type="region of interest" description="Disordered" evidence="6">
    <location>
        <begin position="1"/>
        <end position="44"/>
    </location>
</feature>
<evidence type="ECO:0000259" key="7">
    <source>
        <dbReference type="PROSITE" id="PS50893"/>
    </source>
</evidence>
<comment type="caution">
    <text evidence="8">The sequence shown here is derived from an EMBL/GenBank/DDBJ whole genome shotgun (WGS) entry which is preliminary data.</text>
</comment>
<comment type="subcellular location">
    <subcellularLocation>
        <location evidence="1">Cell membrane</location>
        <topology evidence="1">Peripheral membrane protein</topology>
    </subcellularLocation>
</comment>
<dbReference type="GO" id="GO:0046677">
    <property type="term" value="P:response to antibiotic"/>
    <property type="evidence" value="ECO:0007669"/>
    <property type="project" value="UniProtKB-KW"/>
</dbReference>
<dbReference type="Gene3D" id="3.40.50.300">
    <property type="entry name" value="P-loop containing nucleotide triphosphate hydrolases"/>
    <property type="match status" value="1"/>
</dbReference>
<gene>
    <name evidence="8" type="ORF">FOE67_13415</name>
</gene>
<dbReference type="SUPFAM" id="SSF52540">
    <property type="entry name" value="P-loop containing nucleoside triphosphate hydrolases"/>
    <property type="match status" value="1"/>
</dbReference>
<dbReference type="GO" id="GO:0005886">
    <property type="term" value="C:plasma membrane"/>
    <property type="evidence" value="ECO:0007669"/>
    <property type="project" value="UniProtKB-SubCell"/>
</dbReference>
<organism evidence="8 9">
    <name type="scientific">Streptomyces calidiresistens</name>
    <dbReference type="NCBI Taxonomy" id="1485586"/>
    <lineage>
        <taxon>Bacteria</taxon>
        <taxon>Bacillati</taxon>
        <taxon>Actinomycetota</taxon>
        <taxon>Actinomycetes</taxon>
        <taxon>Kitasatosporales</taxon>
        <taxon>Streptomycetaceae</taxon>
        <taxon>Streptomyces</taxon>
    </lineage>
</organism>
<dbReference type="PANTHER" id="PTHR42711:SF16">
    <property type="entry name" value="ABC TRANSPORTER ATP-BINDING PROTEIN"/>
    <property type="match status" value="1"/>
</dbReference>
<feature type="domain" description="ABC transporter" evidence="7">
    <location>
        <begin position="49"/>
        <end position="274"/>
    </location>
</feature>
<sequence length="364" mass="39153">MGGDHDHRHGRRAGVADQHGGHGESRRPLAVVGAPGTPEARRGGAVHAIEVRDLTVRYGTRTAADDIDLTVDRGEIVGLLGPNGAGKTTVVETVAGLRAPHRGRVRVLDLDPRRDRARLRRVLGAQLQASALHSSLTVRELVRLHRSLHPDGHDPDRMIAALGLEEQAATRFEKLSGGQAQRLSIAVALIGAPRVALLDELTTGLDPRARREVWALVERLRADGTTVLLVSHLMEEVDRLCDRVVVLDRGRVVARDTPAGLVERTCPGRRVRWRTAEPLDPGTVTTLERLPGISSVEVTGERLTVTGEGDPLRTVGAALVRAGVVTVETREERPGLDDAFLALTGRPLTVTPGTVDPNPAGEDR</sequence>
<dbReference type="PANTHER" id="PTHR42711">
    <property type="entry name" value="ABC TRANSPORTER ATP-BINDING PROTEIN"/>
    <property type="match status" value="1"/>
</dbReference>